<dbReference type="GO" id="GO:0005524">
    <property type="term" value="F:ATP binding"/>
    <property type="evidence" value="ECO:0007669"/>
    <property type="project" value="UniProtKB-KW"/>
</dbReference>
<dbReference type="InterPro" id="IPR013126">
    <property type="entry name" value="Hsp_70_fam"/>
</dbReference>
<keyword evidence="3" id="KW-0732">Signal</keyword>
<dbReference type="SUPFAM" id="SSF53067">
    <property type="entry name" value="Actin-like ATPase domain"/>
    <property type="match status" value="2"/>
</dbReference>
<dbReference type="GeneTree" id="ENSGT00940000157686"/>
<keyword evidence="6" id="KW-0067">ATP-binding</keyword>
<dbReference type="InterPro" id="IPR018181">
    <property type="entry name" value="Heat_shock_70_CS"/>
</dbReference>
<dbReference type="GO" id="GO:0005788">
    <property type="term" value="C:endoplasmic reticulum lumen"/>
    <property type="evidence" value="ECO:0007669"/>
    <property type="project" value="UniProtKB-SubCell"/>
</dbReference>
<reference evidence="10" key="2">
    <citation type="submission" date="2025-09" db="UniProtKB">
        <authorList>
            <consortium name="Ensembl"/>
        </authorList>
    </citation>
    <scope>IDENTIFICATION</scope>
</reference>
<evidence type="ECO:0000256" key="8">
    <source>
        <dbReference type="ARBA" id="ARBA00040503"/>
    </source>
</evidence>
<dbReference type="Gene3D" id="3.30.420.40">
    <property type="match status" value="2"/>
</dbReference>
<evidence type="ECO:0000256" key="7">
    <source>
        <dbReference type="ARBA" id="ARBA00023186"/>
    </source>
</evidence>
<feature type="region of interest" description="Disordered" evidence="9">
    <location>
        <begin position="785"/>
        <end position="845"/>
    </location>
</feature>
<dbReference type="Gene3D" id="1.20.1270.10">
    <property type="match status" value="1"/>
</dbReference>
<dbReference type="FunFam" id="3.30.30.30:FF:000004">
    <property type="entry name" value="hypoxia up-regulated protein 1"/>
    <property type="match status" value="1"/>
</dbReference>
<dbReference type="PANTHER" id="PTHR45639">
    <property type="entry name" value="HSC70CB, ISOFORM G-RELATED"/>
    <property type="match status" value="1"/>
</dbReference>
<reference evidence="10" key="1">
    <citation type="submission" date="2025-08" db="UniProtKB">
        <authorList>
            <consortium name="Ensembl"/>
        </authorList>
    </citation>
    <scope>IDENTIFICATION</scope>
</reference>
<dbReference type="PROSITE" id="PS00329">
    <property type="entry name" value="HSP70_2"/>
    <property type="match status" value="1"/>
</dbReference>
<dbReference type="GO" id="GO:0030968">
    <property type="term" value="P:endoplasmic reticulum unfolded protein response"/>
    <property type="evidence" value="ECO:0007669"/>
    <property type="project" value="TreeGrafter"/>
</dbReference>
<dbReference type="InterPro" id="IPR029048">
    <property type="entry name" value="HSP70_C_sf"/>
</dbReference>
<evidence type="ECO:0000256" key="1">
    <source>
        <dbReference type="ARBA" id="ARBA00004319"/>
    </source>
</evidence>
<feature type="compositionally biased region" description="Polar residues" evidence="9">
    <location>
        <begin position="795"/>
        <end position="808"/>
    </location>
</feature>
<keyword evidence="11" id="KW-1185">Reference proteome</keyword>
<evidence type="ECO:0000313" key="10">
    <source>
        <dbReference type="Ensembl" id="ENSHCOP00000020832.1"/>
    </source>
</evidence>
<dbReference type="InterPro" id="IPR029047">
    <property type="entry name" value="HSP70_peptide-bd_sf"/>
</dbReference>
<evidence type="ECO:0000256" key="9">
    <source>
        <dbReference type="SAM" id="MobiDB-lite"/>
    </source>
</evidence>
<sequence length="861" mass="97056">MATKCARSRPGKALSGIYAVAVMSIDVGSEWMKMAIVKPGVPMEIVLNKESRRKTPAVVCLKENERLFGDSALGSVKNPKTVYRHLQNLMGKKHDNPLTALYRKQFPEHQLQVDPSRDTIYFKDSEKLQYTPEEILGMMLNYSRGLAEDFAEQPIKDAVITVPAFFNQAERRSMLQAAQMAGLKVLQLINDNTAVALNYGVFRRKDIDATGKNVMFYDMGSGSTTATIVTYQTVKTKDSGTQPQLQIEGVGFDRGLGGFEMDFRLRDHLAGLFNKQKKTTKDVRESPRAMAKLLKEAQRLKTVLSANIEFMAQVEGLIDEIDFKAKVTRAEFEELCADLFERVPHPVRDALTAAEMNLDEIEQVILVGGATRVPKVQEVLLKAVGKEELGKNINADEAAAMGAVYQAAALSKAFKVTPFLVRDAAVFPIQVDFTREVEEEGAKTLKHSKRILFQRMAPYPQRKVITFNRYNDDFAFNINYGDLSFLSQEDLRYVFGSLNLTTVNLSGVGSSFQKHTQAESKGIKAHFNMDESGVLLLDRVSEEKDDEKKSKAEKDDENVAKPLKKAKISEDIAIELVINDVTDPTEDDLKASIKKLQDLTDRDLAKQEREKMLNTLEAYIFETQDKLYQEEYQLVVTDEEREHISSKLSEASAWMDDDGYTATITQLKEKLSQLKHVCKDMIFRVEERRKWPDHLAALDSMLNTSSIFLRSAKLIPGDDQIFTEVELNVLEKVINGTLTWRNEIAAEQEKRSPKERPVMLSKDIEAKLALLDREVNYLLNKAKFAKPKPKPKNNTSADKSSKANSTAEQEVILPTEEISDETSGDNNKHHVTKRKPKKKNTVLEEHLPTAANYGPILDIIK</sequence>
<dbReference type="Pfam" id="PF00012">
    <property type="entry name" value="HSP70"/>
    <property type="match status" value="1"/>
</dbReference>
<evidence type="ECO:0000256" key="2">
    <source>
        <dbReference type="ARBA" id="ARBA00007381"/>
    </source>
</evidence>
<dbReference type="Gene3D" id="3.90.640.10">
    <property type="entry name" value="Actin, Chain A, domain 4"/>
    <property type="match status" value="1"/>
</dbReference>
<dbReference type="PANTHER" id="PTHR45639:SF3">
    <property type="entry name" value="HYPOXIA UP-REGULATED PROTEIN 1"/>
    <property type="match status" value="1"/>
</dbReference>
<dbReference type="Gene3D" id="3.30.30.30">
    <property type="match status" value="1"/>
</dbReference>
<organism evidence="10 11">
    <name type="scientific">Hippocampus comes</name>
    <name type="common">Tiger tail seahorse</name>
    <dbReference type="NCBI Taxonomy" id="109280"/>
    <lineage>
        <taxon>Eukaryota</taxon>
        <taxon>Metazoa</taxon>
        <taxon>Chordata</taxon>
        <taxon>Craniata</taxon>
        <taxon>Vertebrata</taxon>
        <taxon>Euteleostomi</taxon>
        <taxon>Actinopterygii</taxon>
        <taxon>Neopterygii</taxon>
        <taxon>Teleostei</taxon>
        <taxon>Neoteleostei</taxon>
        <taxon>Acanthomorphata</taxon>
        <taxon>Syngnathiaria</taxon>
        <taxon>Syngnathiformes</taxon>
        <taxon>Syngnathoidei</taxon>
        <taxon>Syngnathidae</taxon>
        <taxon>Hippocampus</taxon>
    </lineage>
</organism>
<dbReference type="Proteomes" id="UP000264820">
    <property type="component" value="Unplaced"/>
</dbReference>
<dbReference type="GO" id="GO:0140662">
    <property type="term" value="F:ATP-dependent protein folding chaperone"/>
    <property type="evidence" value="ECO:0007669"/>
    <property type="project" value="InterPro"/>
</dbReference>
<dbReference type="FunFam" id="3.90.640.10:FF:000012">
    <property type="entry name" value="Hypoxia up-regulated protein 1"/>
    <property type="match status" value="1"/>
</dbReference>
<dbReference type="GO" id="GO:1903298">
    <property type="term" value="P:negative regulation of hypoxia-induced intrinsic apoptotic signaling pathway"/>
    <property type="evidence" value="ECO:0007669"/>
    <property type="project" value="TreeGrafter"/>
</dbReference>
<accession>A0A3Q2Z4D0</accession>
<comment type="similarity">
    <text evidence="2">Belongs to the heat shock protein 70 family.</text>
</comment>
<dbReference type="PRINTS" id="PR00301">
    <property type="entry name" value="HEATSHOCK70"/>
</dbReference>
<dbReference type="FunFam" id="2.60.34.10:FF:000009">
    <property type="entry name" value="Hypoxia up-regulated protein 1"/>
    <property type="match status" value="1"/>
</dbReference>
<dbReference type="SUPFAM" id="SSF100934">
    <property type="entry name" value="Heat shock protein 70kD (HSP70), C-terminal subdomain"/>
    <property type="match status" value="1"/>
</dbReference>
<protein>
    <recommendedName>
        <fullName evidence="8">Hypoxia up-regulated protein 1</fullName>
    </recommendedName>
</protein>
<feature type="compositionally biased region" description="Basic residues" evidence="9">
    <location>
        <begin position="829"/>
        <end position="840"/>
    </location>
</feature>
<evidence type="ECO:0000256" key="5">
    <source>
        <dbReference type="ARBA" id="ARBA00022824"/>
    </source>
</evidence>
<dbReference type="InterPro" id="IPR043129">
    <property type="entry name" value="ATPase_NBD"/>
</dbReference>
<dbReference type="Ensembl" id="ENSHCOT00000005175.1">
    <property type="protein sequence ID" value="ENSHCOP00000020832.1"/>
    <property type="gene ID" value="ENSHCOG00000007284.1"/>
</dbReference>
<keyword evidence="4" id="KW-0547">Nucleotide-binding</keyword>
<evidence type="ECO:0000256" key="3">
    <source>
        <dbReference type="ARBA" id="ARBA00022729"/>
    </source>
</evidence>
<dbReference type="GO" id="GO:0034663">
    <property type="term" value="C:endoplasmic reticulum chaperone complex"/>
    <property type="evidence" value="ECO:0007669"/>
    <property type="project" value="TreeGrafter"/>
</dbReference>
<dbReference type="PROSITE" id="PS01036">
    <property type="entry name" value="HSP70_3"/>
    <property type="match status" value="1"/>
</dbReference>
<evidence type="ECO:0000313" key="11">
    <source>
        <dbReference type="Proteomes" id="UP000264820"/>
    </source>
</evidence>
<proteinExistence type="inferred from homology"/>
<evidence type="ECO:0000256" key="6">
    <source>
        <dbReference type="ARBA" id="ARBA00022840"/>
    </source>
</evidence>
<keyword evidence="5" id="KW-0256">Endoplasmic reticulum</keyword>
<name>A0A3Q2Z4D0_HIPCM</name>
<dbReference type="AlphaFoldDB" id="A0A3Q2Z4D0"/>
<comment type="subcellular location">
    <subcellularLocation>
        <location evidence="1">Endoplasmic reticulum lumen</location>
    </subcellularLocation>
</comment>
<evidence type="ECO:0000256" key="4">
    <source>
        <dbReference type="ARBA" id="ARBA00022741"/>
    </source>
</evidence>
<dbReference type="OMA" id="SRTPMIQ"/>
<keyword evidence="7" id="KW-0143">Chaperone</keyword>
<dbReference type="FunFam" id="1.20.1270.10:FF:000013">
    <property type="entry name" value="Hypoxia up-regulated protein 1"/>
    <property type="match status" value="1"/>
</dbReference>
<dbReference type="CDD" id="cd10230">
    <property type="entry name" value="ASKHA_NBD_HSP70_HYOU1"/>
    <property type="match status" value="1"/>
</dbReference>
<dbReference type="Gene3D" id="2.60.34.10">
    <property type="entry name" value="Substrate Binding Domain Of DNAk, Chain A, domain 1"/>
    <property type="match status" value="1"/>
</dbReference>